<dbReference type="SMART" id="SM00086">
    <property type="entry name" value="PAC"/>
    <property type="match status" value="1"/>
</dbReference>
<dbReference type="InterPro" id="IPR036097">
    <property type="entry name" value="HisK_dim/P_sf"/>
</dbReference>
<feature type="domain" description="PAC" evidence="9">
    <location>
        <begin position="176"/>
        <end position="228"/>
    </location>
</feature>
<dbReference type="NCBIfam" id="TIGR00229">
    <property type="entry name" value="sensory_box"/>
    <property type="match status" value="1"/>
</dbReference>
<comment type="catalytic activity">
    <reaction evidence="1">
        <text>ATP + protein L-histidine = ADP + protein N-phospho-L-histidine.</text>
        <dbReference type="EC" id="2.7.13.3"/>
    </reaction>
</comment>
<dbReference type="Gene3D" id="3.30.450.20">
    <property type="entry name" value="PAS domain"/>
    <property type="match status" value="1"/>
</dbReference>
<dbReference type="SUPFAM" id="SSF47384">
    <property type="entry name" value="Homodimeric domain of signal transducing histidine kinase"/>
    <property type="match status" value="1"/>
</dbReference>
<dbReference type="InterPro" id="IPR004358">
    <property type="entry name" value="Sig_transdc_His_kin-like_C"/>
</dbReference>
<dbReference type="EC" id="2.7.13.3" evidence="2"/>
<dbReference type="Proteomes" id="UP000546200">
    <property type="component" value="Unassembled WGS sequence"/>
</dbReference>
<dbReference type="SMART" id="SM00448">
    <property type="entry name" value="REC"/>
    <property type="match status" value="1"/>
</dbReference>
<evidence type="ECO:0000259" key="9">
    <source>
        <dbReference type="PROSITE" id="PS50113"/>
    </source>
</evidence>
<evidence type="ECO:0000256" key="3">
    <source>
        <dbReference type="ARBA" id="ARBA00022553"/>
    </source>
</evidence>
<evidence type="ECO:0000259" key="6">
    <source>
        <dbReference type="PROSITE" id="PS50109"/>
    </source>
</evidence>
<dbReference type="SUPFAM" id="SSF55785">
    <property type="entry name" value="PYP-like sensor domain (PAS domain)"/>
    <property type="match status" value="1"/>
</dbReference>
<feature type="modified residue" description="4-aspartylphosphate" evidence="4">
    <location>
        <position position="560"/>
    </location>
</feature>
<dbReference type="PROSITE" id="PS50113">
    <property type="entry name" value="PAC"/>
    <property type="match status" value="1"/>
</dbReference>
<dbReference type="InterPro" id="IPR003661">
    <property type="entry name" value="HisK_dim/P_dom"/>
</dbReference>
<dbReference type="SUPFAM" id="SSF55874">
    <property type="entry name" value="ATPase domain of HSP90 chaperone/DNA topoisomerase II/histidine kinase"/>
    <property type="match status" value="1"/>
</dbReference>
<dbReference type="Pfam" id="PF00072">
    <property type="entry name" value="Response_reg"/>
    <property type="match status" value="1"/>
</dbReference>
<dbReference type="InterPro" id="IPR003594">
    <property type="entry name" value="HATPase_dom"/>
</dbReference>
<dbReference type="SMART" id="SM00091">
    <property type="entry name" value="PAS"/>
    <property type="match status" value="1"/>
</dbReference>
<evidence type="ECO:0000313" key="10">
    <source>
        <dbReference type="EMBL" id="MBB5716447.1"/>
    </source>
</evidence>
<dbReference type="InterPro" id="IPR000014">
    <property type="entry name" value="PAS"/>
</dbReference>
<dbReference type="InterPro" id="IPR001610">
    <property type="entry name" value="PAC"/>
</dbReference>
<comment type="caution">
    <text evidence="10">The sequence shown here is derived from an EMBL/GenBank/DDBJ whole genome shotgun (WGS) entry which is preliminary data.</text>
</comment>
<keyword evidence="5" id="KW-0175">Coiled coil</keyword>
<dbReference type="GO" id="GO:0000155">
    <property type="term" value="F:phosphorelay sensor kinase activity"/>
    <property type="evidence" value="ECO:0007669"/>
    <property type="project" value="InterPro"/>
</dbReference>
<protein>
    <recommendedName>
        <fullName evidence="2">histidine kinase</fullName>
        <ecNumber evidence="2">2.7.13.3</ecNumber>
    </recommendedName>
</protein>
<feature type="domain" description="Response regulatory" evidence="7">
    <location>
        <begin position="509"/>
        <end position="622"/>
    </location>
</feature>
<dbReference type="SMART" id="SM00387">
    <property type="entry name" value="HATPase_c"/>
    <property type="match status" value="1"/>
</dbReference>
<dbReference type="Pfam" id="PF08448">
    <property type="entry name" value="PAS_4"/>
    <property type="match status" value="1"/>
</dbReference>
<dbReference type="EMBL" id="JACIJK010000011">
    <property type="protein sequence ID" value="MBB5716447.1"/>
    <property type="molecule type" value="Genomic_DNA"/>
</dbReference>
<evidence type="ECO:0000256" key="5">
    <source>
        <dbReference type="SAM" id="Coils"/>
    </source>
</evidence>
<dbReference type="CDD" id="cd00130">
    <property type="entry name" value="PAS"/>
    <property type="match status" value="1"/>
</dbReference>
<dbReference type="PRINTS" id="PR00344">
    <property type="entry name" value="BCTRLSENSOR"/>
</dbReference>
<dbReference type="FunFam" id="3.30.450.20:FF:000099">
    <property type="entry name" value="Sensory box sensor histidine kinase"/>
    <property type="match status" value="1"/>
</dbReference>
<feature type="domain" description="Histidine kinase" evidence="6">
    <location>
        <begin position="266"/>
        <end position="487"/>
    </location>
</feature>
<feature type="coiled-coil region" evidence="5">
    <location>
        <begin position="216"/>
        <end position="260"/>
    </location>
</feature>
<name>A0A7W9BFZ9_9SPHN</name>
<dbReference type="PANTHER" id="PTHR43065:SF49">
    <property type="entry name" value="HISTIDINE KINASE"/>
    <property type="match status" value="1"/>
</dbReference>
<evidence type="ECO:0000256" key="1">
    <source>
        <dbReference type="ARBA" id="ARBA00000085"/>
    </source>
</evidence>
<evidence type="ECO:0000259" key="8">
    <source>
        <dbReference type="PROSITE" id="PS50112"/>
    </source>
</evidence>
<dbReference type="Gene3D" id="3.30.565.10">
    <property type="entry name" value="Histidine kinase-like ATPase, C-terminal domain"/>
    <property type="match status" value="1"/>
</dbReference>
<dbReference type="InterPro" id="IPR005467">
    <property type="entry name" value="His_kinase_dom"/>
</dbReference>
<gene>
    <name evidence="10" type="ORF">FHS94_003313</name>
</gene>
<dbReference type="InterPro" id="IPR013656">
    <property type="entry name" value="PAS_4"/>
</dbReference>
<feature type="domain" description="PAS" evidence="8">
    <location>
        <begin position="103"/>
        <end position="173"/>
    </location>
</feature>
<reference evidence="10 11" key="1">
    <citation type="submission" date="2020-08" db="EMBL/GenBank/DDBJ databases">
        <title>Genomic Encyclopedia of Type Strains, Phase IV (KMG-IV): sequencing the most valuable type-strain genomes for metagenomic binning, comparative biology and taxonomic classification.</title>
        <authorList>
            <person name="Goeker M."/>
        </authorList>
    </citation>
    <scope>NUCLEOTIDE SEQUENCE [LARGE SCALE GENOMIC DNA]</scope>
    <source>
        <strain evidence="10 11">DSM 100044</strain>
    </source>
</reference>
<sequence length="628" mass="68719">MQAGAGLVVVTEEALATGDMREVSAWIDAQPEWSDLPFVLLTHRGGGLERNPRAARALAILGNVTFIERPFHPTTLISLADAALRGRRRQYDARARLEQLVEGERQFRTLADSIPTLCWTADPDGTVLWFNQRWYDYTGMTPVHLRDRGWRSVHEPAGMPALLERWNAALSVGEPFETTVPLRAADGSYRSFLIRVDPVRNAQGQVTRWFGTATDISKQQEAEAALRIHADELEERVEQRTREREQAQDALRQAQKMEAIGQLTGGVAHDFNNLLTVIRGSVDLLRRPDLSEERRARYIDAIGSTADRAAKLTGQLLAFARRQALTPELFDAGLSLSEVTDIIRTLIGSRVQLDFVRPATPAFILADRGQFDTAIVNMAVNARDAMNGEGTLTIATSTVSRIPAIRGHAPVAGDFLAVSITDSGSGISEEDAERIFQPFFTTKAVGQGTGLGLSQVIGFAKQSGGDIQLDSMVGKGTTFTLYLPRADTQPVDVEAVVPTLTPIEGEGVCVLVVEDNEQVGAFATQALRELGYASVLAPDGTRALAELSAGHDRFQIVFSDVVMPGMSGVELAGKIRRLYPDLPVVLASGYSHILAEDSSHGFELLHKPYSIEQLSRMLSKTLARRRLM</sequence>
<evidence type="ECO:0000256" key="4">
    <source>
        <dbReference type="PROSITE-ProRule" id="PRU00169"/>
    </source>
</evidence>
<evidence type="ECO:0000313" key="11">
    <source>
        <dbReference type="Proteomes" id="UP000546200"/>
    </source>
</evidence>
<accession>A0A7W9BFZ9</accession>
<dbReference type="PROSITE" id="PS50109">
    <property type="entry name" value="HIS_KIN"/>
    <property type="match status" value="1"/>
</dbReference>
<dbReference type="InterPro" id="IPR011006">
    <property type="entry name" value="CheY-like_superfamily"/>
</dbReference>
<dbReference type="AlphaFoldDB" id="A0A7W9BFZ9"/>
<dbReference type="Pfam" id="PF02518">
    <property type="entry name" value="HATPase_c"/>
    <property type="match status" value="1"/>
</dbReference>
<dbReference type="InterPro" id="IPR001789">
    <property type="entry name" value="Sig_transdc_resp-reg_receiver"/>
</dbReference>
<organism evidence="10 11">
    <name type="scientific">Sphingomonas aerophila</name>
    <dbReference type="NCBI Taxonomy" id="1344948"/>
    <lineage>
        <taxon>Bacteria</taxon>
        <taxon>Pseudomonadati</taxon>
        <taxon>Pseudomonadota</taxon>
        <taxon>Alphaproteobacteria</taxon>
        <taxon>Sphingomonadales</taxon>
        <taxon>Sphingomonadaceae</taxon>
        <taxon>Sphingomonas</taxon>
    </lineage>
</organism>
<dbReference type="Gene3D" id="3.40.50.2300">
    <property type="match status" value="1"/>
</dbReference>
<dbReference type="Pfam" id="PF00512">
    <property type="entry name" value="HisKA"/>
    <property type="match status" value="1"/>
</dbReference>
<dbReference type="Gene3D" id="1.10.287.130">
    <property type="match status" value="1"/>
</dbReference>
<dbReference type="PANTHER" id="PTHR43065">
    <property type="entry name" value="SENSOR HISTIDINE KINASE"/>
    <property type="match status" value="1"/>
</dbReference>
<dbReference type="CDD" id="cd00082">
    <property type="entry name" value="HisKA"/>
    <property type="match status" value="1"/>
</dbReference>
<keyword evidence="11" id="KW-1185">Reference proteome</keyword>
<evidence type="ECO:0000259" key="7">
    <source>
        <dbReference type="PROSITE" id="PS50110"/>
    </source>
</evidence>
<dbReference type="InterPro" id="IPR000700">
    <property type="entry name" value="PAS-assoc_C"/>
</dbReference>
<dbReference type="InterPro" id="IPR036890">
    <property type="entry name" value="HATPase_C_sf"/>
</dbReference>
<evidence type="ECO:0000256" key="2">
    <source>
        <dbReference type="ARBA" id="ARBA00012438"/>
    </source>
</evidence>
<dbReference type="SMART" id="SM00388">
    <property type="entry name" value="HisKA"/>
    <property type="match status" value="1"/>
</dbReference>
<dbReference type="RefSeq" id="WP_184059754.1">
    <property type="nucleotide sequence ID" value="NZ_JACIJK010000011.1"/>
</dbReference>
<dbReference type="PROSITE" id="PS50110">
    <property type="entry name" value="RESPONSE_REGULATORY"/>
    <property type="match status" value="1"/>
</dbReference>
<dbReference type="PROSITE" id="PS50112">
    <property type="entry name" value="PAS"/>
    <property type="match status" value="1"/>
</dbReference>
<dbReference type="SUPFAM" id="SSF52172">
    <property type="entry name" value="CheY-like"/>
    <property type="match status" value="1"/>
</dbReference>
<dbReference type="InterPro" id="IPR035965">
    <property type="entry name" value="PAS-like_dom_sf"/>
</dbReference>
<proteinExistence type="predicted"/>
<keyword evidence="3 4" id="KW-0597">Phosphoprotein</keyword>